<organism evidence="1 2">
    <name type="scientific">Sphingobium yanoikuyae</name>
    <name type="common">Sphingomonas yanoikuyae</name>
    <dbReference type="NCBI Taxonomy" id="13690"/>
    <lineage>
        <taxon>Bacteria</taxon>
        <taxon>Pseudomonadati</taxon>
        <taxon>Pseudomonadota</taxon>
        <taxon>Alphaproteobacteria</taxon>
        <taxon>Sphingomonadales</taxon>
        <taxon>Sphingomonadaceae</taxon>
        <taxon>Sphingobium</taxon>
    </lineage>
</organism>
<proteinExistence type="predicted"/>
<evidence type="ECO:0000313" key="2">
    <source>
        <dbReference type="Proteomes" id="UP000028534"/>
    </source>
</evidence>
<name>A0A084EGR2_SPHYA</name>
<dbReference type="AlphaFoldDB" id="A0A084EGR2"/>
<comment type="caution">
    <text evidence="1">The sequence shown here is derived from an EMBL/GenBank/DDBJ whole genome shotgun (WGS) entry which is preliminary data.</text>
</comment>
<dbReference type="Proteomes" id="UP000028534">
    <property type="component" value="Unassembled WGS sequence"/>
</dbReference>
<accession>A0A084EGR2</accession>
<dbReference type="EMBL" id="JGVR01000024">
    <property type="protein sequence ID" value="KEZ17154.1"/>
    <property type="molecule type" value="Genomic_DNA"/>
</dbReference>
<evidence type="ECO:0000313" key="1">
    <source>
        <dbReference type="EMBL" id="KEZ17154.1"/>
    </source>
</evidence>
<sequence length="44" mass="4983">MTFRYPRSGHTLAEQRQQSASGFYKVDRLTVCVICATPLGHWIG</sequence>
<gene>
    <name evidence="1" type="ORF">CP98_03652</name>
</gene>
<protein>
    <submittedName>
        <fullName evidence="1">Uncharacterized protein</fullName>
    </submittedName>
</protein>
<reference evidence="1 2" key="1">
    <citation type="submission" date="2014-03" db="EMBL/GenBank/DDBJ databases">
        <title>Genome sequence of Sphingobium yanoikuyae B1.</title>
        <authorList>
            <person name="Gan H.M."/>
            <person name="Gan H.Y."/>
            <person name="Savka M.A."/>
        </authorList>
    </citation>
    <scope>NUCLEOTIDE SEQUENCE [LARGE SCALE GENOMIC DNA]</scope>
    <source>
        <strain evidence="1 2">B1</strain>
    </source>
</reference>